<dbReference type="EC" id="2.7.7.7" evidence="2"/>
<dbReference type="GO" id="GO:0003887">
    <property type="term" value="F:DNA-directed DNA polymerase activity"/>
    <property type="evidence" value="ECO:0007669"/>
    <property type="project" value="UniProtKB-EC"/>
</dbReference>
<dbReference type="RefSeq" id="WP_147703337.1">
    <property type="nucleotide sequence ID" value="NZ_VDUY01000002.1"/>
</dbReference>
<dbReference type="PANTHER" id="PTHR11669:SF8">
    <property type="entry name" value="DNA POLYMERASE III SUBUNIT DELTA"/>
    <property type="match status" value="1"/>
</dbReference>
<name>A0A5C8P171_9BURK</name>
<comment type="caution">
    <text evidence="2">The sequence shown here is derived from an EMBL/GenBank/DDBJ whole genome shotgun (WGS) entry which is preliminary data.</text>
</comment>
<sequence length="354" mass="37226">MIHPWHRAVFDRLLAGRGRQHHALLLSGPAGIGKAALATELARARLCERPAADGSACGRCDACAWFDAGNHPDFRLLTPGGDERAAAEEGEAAPAARGGKAGKPSREIRIEQVRALDTFLEVGSHRGGARVIVVEPADAMNAVVANALLKRLEEPPPGAGFILVANRLAALPATIRSRCQKVSLPLPPAESAAAWLVGECGIPAAQAAFWLAAAGGAPLLASRLATDGDAAAYRRIVDAFAGMPEAGIVATADALNGVEPPDWAGAAQTWAADLARVCAGAMPRRHVDRIDRLKRVASGTTLARITALERRLRALPREASHPLNPRLLLEDVLLDYRRALAGSPGGRTRTAEPR</sequence>
<dbReference type="GO" id="GO:0008408">
    <property type="term" value="F:3'-5' exonuclease activity"/>
    <property type="evidence" value="ECO:0007669"/>
    <property type="project" value="InterPro"/>
</dbReference>
<dbReference type="PANTHER" id="PTHR11669">
    <property type="entry name" value="REPLICATION FACTOR C / DNA POLYMERASE III GAMMA-TAU SUBUNIT"/>
    <property type="match status" value="1"/>
</dbReference>
<dbReference type="GO" id="GO:0006261">
    <property type="term" value="P:DNA-templated DNA replication"/>
    <property type="evidence" value="ECO:0007669"/>
    <property type="project" value="TreeGrafter"/>
</dbReference>
<evidence type="ECO:0000256" key="1">
    <source>
        <dbReference type="SAM" id="MobiDB-lite"/>
    </source>
</evidence>
<gene>
    <name evidence="2" type="primary">holB</name>
    <name evidence="2" type="ORF">FHP08_05585</name>
</gene>
<keyword evidence="2" id="KW-0808">Transferase</keyword>
<dbReference type="Pfam" id="PF13177">
    <property type="entry name" value="DNA_pol3_delta2"/>
    <property type="match status" value="1"/>
</dbReference>
<dbReference type="Proteomes" id="UP000321548">
    <property type="component" value="Unassembled WGS sequence"/>
</dbReference>
<proteinExistence type="predicted"/>
<evidence type="ECO:0000313" key="3">
    <source>
        <dbReference type="Proteomes" id="UP000321548"/>
    </source>
</evidence>
<protein>
    <submittedName>
        <fullName evidence="2">DNA polymerase III subunit delta</fullName>
        <ecNumber evidence="2">2.7.7.7</ecNumber>
    </submittedName>
</protein>
<dbReference type="InterPro" id="IPR027417">
    <property type="entry name" value="P-loop_NTPase"/>
</dbReference>
<dbReference type="SUPFAM" id="SSF52540">
    <property type="entry name" value="P-loop containing nucleoside triphosphate hydrolases"/>
    <property type="match status" value="1"/>
</dbReference>
<organism evidence="2 3">
    <name type="scientific">Zeimonas arvi</name>
    <dbReference type="NCBI Taxonomy" id="2498847"/>
    <lineage>
        <taxon>Bacteria</taxon>
        <taxon>Pseudomonadati</taxon>
        <taxon>Pseudomonadota</taxon>
        <taxon>Betaproteobacteria</taxon>
        <taxon>Burkholderiales</taxon>
        <taxon>Burkholderiaceae</taxon>
        <taxon>Zeimonas</taxon>
    </lineage>
</organism>
<dbReference type="EMBL" id="VDUY01000002">
    <property type="protein sequence ID" value="TXL67088.1"/>
    <property type="molecule type" value="Genomic_DNA"/>
</dbReference>
<evidence type="ECO:0000313" key="2">
    <source>
        <dbReference type="EMBL" id="TXL67088.1"/>
    </source>
</evidence>
<dbReference type="GO" id="GO:0009360">
    <property type="term" value="C:DNA polymerase III complex"/>
    <property type="evidence" value="ECO:0007669"/>
    <property type="project" value="TreeGrafter"/>
</dbReference>
<dbReference type="NCBIfam" id="TIGR00678">
    <property type="entry name" value="holB"/>
    <property type="match status" value="1"/>
</dbReference>
<dbReference type="OrthoDB" id="9811073at2"/>
<feature type="region of interest" description="Disordered" evidence="1">
    <location>
        <begin position="83"/>
        <end position="104"/>
    </location>
</feature>
<dbReference type="Gene3D" id="3.40.50.300">
    <property type="entry name" value="P-loop containing nucleotide triphosphate hydrolases"/>
    <property type="match status" value="1"/>
</dbReference>
<dbReference type="InterPro" id="IPR050238">
    <property type="entry name" value="DNA_Rep/Repair_Clamp_Loader"/>
</dbReference>
<dbReference type="AlphaFoldDB" id="A0A5C8P171"/>
<accession>A0A5C8P171</accession>
<dbReference type="InterPro" id="IPR004622">
    <property type="entry name" value="DNA_pol_HolB"/>
</dbReference>
<keyword evidence="2" id="KW-0548">Nucleotidyltransferase</keyword>
<keyword evidence="3" id="KW-1185">Reference proteome</keyword>
<reference evidence="2 3" key="1">
    <citation type="submission" date="2019-06" db="EMBL/GenBank/DDBJ databases">
        <title>Quisquiliibacterium sp. nov., isolated from a maize field.</title>
        <authorList>
            <person name="Lin S.-Y."/>
            <person name="Tsai C.-F."/>
            <person name="Young C.-C."/>
        </authorList>
    </citation>
    <scope>NUCLEOTIDE SEQUENCE [LARGE SCALE GENOMIC DNA]</scope>
    <source>
        <strain evidence="2 3">CC-CFT501</strain>
    </source>
</reference>